<comment type="caution">
    <text evidence="1">The sequence shown here is derived from an EMBL/GenBank/DDBJ whole genome shotgun (WGS) entry which is preliminary data.</text>
</comment>
<dbReference type="AlphaFoldDB" id="A0AAD5R831"/>
<dbReference type="EMBL" id="JAHQIW010006994">
    <property type="protein sequence ID" value="KAJ1371518.1"/>
    <property type="molecule type" value="Genomic_DNA"/>
</dbReference>
<protein>
    <submittedName>
        <fullName evidence="1">Uncharacterized protein</fullName>
    </submittedName>
</protein>
<keyword evidence="2" id="KW-1185">Reference proteome</keyword>
<dbReference type="Proteomes" id="UP001196413">
    <property type="component" value="Unassembled WGS sequence"/>
</dbReference>
<proteinExistence type="predicted"/>
<accession>A0AAD5R831</accession>
<evidence type="ECO:0000313" key="1">
    <source>
        <dbReference type="EMBL" id="KAJ1371518.1"/>
    </source>
</evidence>
<evidence type="ECO:0000313" key="2">
    <source>
        <dbReference type="Proteomes" id="UP001196413"/>
    </source>
</evidence>
<name>A0AAD5R831_PARTN</name>
<organism evidence="1 2">
    <name type="scientific">Parelaphostrongylus tenuis</name>
    <name type="common">Meningeal worm</name>
    <dbReference type="NCBI Taxonomy" id="148309"/>
    <lineage>
        <taxon>Eukaryota</taxon>
        <taxon>Metazoa</taxon>
        <taxon>Ecdysozoa</taxon>
        <taxon>Nematoda</taxon>
        <taxon>Chromadorea</taxon>
        <taxon>Rhabditida</taxon>
        <taxon>Rhabditina</taxon>
        <taxon>Rhabditomorpha</taxon>
        <taxon>Strongyloidea</taxon>
        <taxon>Metastrongylidae</taxon>
        <taxon>Parelaphostrongylus</taxon>
    </lineage>
</organism>
<gene>
    <name evidence="1" type="ORF">KIN20_033483</name>
</gene>
<reference evidence="1" key="1">
    <citation type="submission" date="2021-06" db="EMBL/GenBank/DDBJ databases">
        <title>Parelaphostrongylus tenuis whole genome reference sequence.</title>
        <authorList>
            <person name="Garwood T.J."/>
            <person name="Larsen P.A."/>
            <person name="Fountain-Jones N.M."/>
            <person name="Garbe J.R."/>
            <person name="Macchietto M.G."/>
            <person name="Kania S.A."/>
            <person name="Gerhold R.W."/>
            <person name="Richards J.E."/>
            <person name="Wolf T.M."/>
        </authorList>
    </citation>
    <scope>NUCLEOTIDE SEQUENCE</scope>
    <source>
        <strain evidence="1">MNPRO001-30</strain>
        <tissue evidence="1">Meninges</tissue>
    </source>
</reference>
<sequence length="53" mass="5872">MRYISTSEIAASKAYYRAKEVVVCRNINTGKISAEHTEQTECGTCLRVALPAH</sequence>